<sequence>MKWATFAFGIVSVLLTVMTGLIVQGTFLVHVASTGTTHEKLAVIVYGAAAMALLGSIMALFRPRFAAWCFVIASVVGVFGAFDLWMFPGSVLFVTMIMAFVQRSEKSMMEAGK</sequence>
<keyword evidence="3" id="KW-1185">Reference proteome</keyword>
<proteinExistence type="predicted"/>
<accession>A0A101XSC8</accession>
<dbReference type="OrthoDB" id="2084165at2"/>
<dbReference type="EMBL" id="LPVJ01000009">
    <property type="protein sequence ID" value="KUO96645.1"/>
    <property type="molecule type" value="Genomic_DNA"/>
</dbReference>
<feature type="transmembrane region" description="Helical" evidence="1">
    <location>
        <begin position="41"/>
        <end position="61"/>
    </location>
</feature>
<organism evidence="2 3">
    <name type="scientific">Ferroacidibacillus organovorans</name>
    <dbReference type="NCBI Taxonomy" id="1765683"/>
    <lineage>
        <taxon>Bacteria</taxon>
        <taxon>Bacillati</taxon>
        <taxon>Bacillota</taxon>
        <taxon>Bacilli</taxon>
        <taxon>Bacillales</taxon>
        <taxon>Alicyclobacillaceae</taxon>
        <taxon>Ferroacidibacillus</taxon>
    </lineage>
</organism>
<feature type="transmembrane region" description="Helical" evidence="1">
    <location>
        <begin position="6"/>
        <end position="29"/>
    </location>
</feature>
<reference evidence="2 3" key="1">
    <citation type="submission" date="2015-12" db="EMBL/GenBank/DDBJ databases">
        <title>Draft genome sequence of Acidibacillus ferrooxidans ITV001, isolated from a chalcopyrite acid mine drainage site in Brazil.</title>
        <authorList>
            <person name="Dall'Agnol H."/>
            <person name="Nancucheo I."/>
            <person name="Johnson B."/>
            <person name="Oliveira R."/>
            <person name="Leite L."/>
            <person name="Pylro V."/>
            <person name="Nunes G.L."/>
            <person name="Tzotzos G."/>
            <person name="Fernandes G.R."/>
            <person name="Dutra J."/>
            <person name="Orellana S.C."/>
            <person name="Oliveira G."/>
        </authorList>
    </citation>
    <scope>NUCLEOTIDE SEQUENCE [LARGE SCALE GENOMIC DNA]</scope>
    <source>
        <strain evidence="3">ITV01</strain>
    </source>
</reference>
<keyword evidence="1" id="KW-0472">Membrane</keyword>
<keyword evidence="1" id="KW-0812">Transmembrane</keyword>
<dbReference type="AlphaFoldDB" id="A0A101XSC8"/>
<name>A0A101XSC8_9BACL</name>
<comment type="caution">
    <text evidence="2">The sequence shown here is derived from an EMBL/GenBank/DDBJ whole genome shotgun (WGS) entry which is preliminary data.</text>
</comment>
<evidence type="ECO:0008006" key="4">
    <source>
        <dbReference type="Google" id="ProtNLM"/>
    </source>
</evidence>
<evidence type="ECO:0000256" key="1">
    <source>
        <dbReference type="SAM" id="Phobius"/>
    </source>
</evidence>
<dbReference type="Proteomes" id="UP000053557">
    <property type="component" value="Unassembled WGS sequence"/>
</dbReference>
<keyword evidence="1" id="KW-1133">Transmembrane helix</keyword>
<evidence type="ECO:0000313" key="2">
    <source>
        <dbReference type="EMBL" id="KUO96645.1"/>
    </source>
</evidence>
<dbReference type="RefSeq" id="WP_067712160.1">
    <property type="nucleotide sequence ID" value="NZ_LPVJ01000009.1"/>
</dbReference>
<feature type="transmembrane region" description="Helical" evidence="1">
    <location>
        <begin position="67"/>
        <end position="100"/>
    </location>
</feature>
<gene>
    <name evidence="2" type="ORF">ATW55_07385</name>
</gene>
<evidence type="ECO:0000313" key="3">
    <source>
        <dbReference type="Proteomes" id="UP000053557"/>
    </source>
</evidence>
<protein>
    <recommendedName>
        <fullName evidence="4">DUF4064 domain-containing protein</fullName>
    </recommendedName>
</protein>